<evidence type="ECO:0000313" key="8">
    <source>
        <dbReference type="Proteomes" id="UP000036503"/>
    </source>
</evidence>
<dbReference type="RefSeq" id="WP_048514399.1">
    <property type="nucleotide sequence ID" value="NZ_LEKT01000024.1"/>
</dbReference>
<keyword evidence="5" id="KW-0720">Serine protease</keyword>
<keyword evidence="2" id="KW-0963">Cytoplasm</keyword>
<keyword evidence="4" id="KW-0378">Hydrolase</keyword>
<dbReference type="NCBIfam" id="NF045542">
    <property type="entry name" value="Clp_rel_HeadMat"/>
    <property type="match status" value="1"/>
</dbReference>
<accession>A0A0J6WX13</accession>
<dbReference type="InterPro" id="IPR001907">
    <property type="entry name" value="ClpP"/>
</dbReference>
<protein>
    <recommendedName>
        <fullName evidence="6">ATP-dependent Clp protease proteolytic subunit</fullName>
    </recommendedName>
</protein>
<keyword evidence="8" id="KW-1185">Reference proteome</keyword>
<dbReference type="PANTHER" id="PTHR10381">
    <property type="entry name" value="ATP-DEPENDENT CLP PROTEASE PROTEOLYTIC SUBUNIT"/>
    <property type="match status" value="1"/>
</dbReference>
<proteinExistence type="inferred from homology"/>
<evidence type="ECO:0000256" key="6">
    <source>
        <dbReference type="RuleBase" id="RU003567"/>
    </source>
</evidence>
<dbReference type="PRINTS" id="PR00127">
    <property type="entry name" value="CLPPROTEASEP"/>
</dbReference>
<evidence type="ECO:0000256" key="4">
    <source>
        <dbReference type="ARBA" id="ARBA00022801"/>
    </source>
</evidence>
<dbReference type="Proteomes" id="UP000036503">
    <property type="component" value="Unassembled WGS sequence"/>
</dbReference>
<sequence length="239" mass="25951">MKKFWNWNTDADTGRILTIDGTIAEESWFDDEITPKLFKNELASGQGNVTLWLNSPGGDCVAASQIYAMLMDYAGQVHVNIDGIAASAASVIAMAGTTVNMAPTALMMIHNPFTIAMGDTDEMERAISMLSEVKESIINAYELKTGLSRTQLSHLMDAETWMNAGKAIELGFADTVLTNDANTQMHDAASMGSYSFSRRQVTNALLNKAIAKQTKPTPAANRTTISIASLQQRLSLLIH</sequence>
<dbReference type="InParanoid" id="A0A0J6WX13"/>
<dbReference type="STRING" id="39029.BSR42_08660"/>
<dbReference type="InterPro" id="IPR029045">
    <property type="entry name" value="ClpP/crotonase-like_dom_sf"/>
</dbReference>
<comment type="caution">
    <text evidence="7">The sequence shown here is derived from an EMBL/GenBank/DDBJ whole genome shotgun (WGS) entry which is preliminary data.</text>
</comment>
<dbReference type="GO" id="GO:0051117">
    <property type="term" value="F:ATPase binding"/>
    <property type="evidence" value="ECO:0007669"/>
    <property type="project" value="TreeGrafter"/>
</dbReference>
<evidence type="ECO:0000313" key="7">
    <source>
        <dbReference type="EMBL" id="KMO86392.1"/>
    </source>
</evidence>
<dbReference type="PATRIC" id="fig|1122219.3.peg.1391"/>
<reference evidence="7 8" key="1">
    <citation type="submission" date="2015-06" db="EMBL/GenBank/DDBJ databases">
        <title>Draft genome sequence of beer spoilage bacterium Megasphaera cerevisiae type strain 20462.</title>
        <authorList>
            <person name="Kutumbaka K."/>
            <person name="Pasmowitz J."/>
            <person name="Mategko J."/>
            <person name="Reyes D."/>
            <person name="Friedrich A."/>
            <person name="Han S."/>
            <person name="Martens-Habbena W."/>
            <person name="Neal-McKinney J."/>
            <person name="Janagama H.K."/>
            <person name="Nadala C."/>
            <person name="Samadpour M."/>
        </authorList>
    </citation>
    <scope>NUCLEOTIDE SEQUENCE [LARGE SCALE GENOMIC DNA]</scope>
    <source>
        <strain evidence="7 8">DSM 20462</strain>
    </source>
</reference>
<comment type="similarity">
    <text evidence="1 6">Belongs to the peptidase S14 family.</text>
</comment>
<dbReference type="GO" id="GO:0006515">
    <property type="term" value="P:protein quality control for misfolded or incompletely synthesized proteins"/>
    <property type="evidence" value="ECO:0007669"/>
    <property type="project" value="TreeGrafter"/>
</dbReference>
<organism evidence="7 8">
    <name type="scientific">Megasphaera cerevisiae DSM 20462</name>
    <dbReference type="NCBI Taxonomy" id="1122219"/>
    <lineage>
        <taxon>Bacteria</taxon>
        <taxon>Bacillati</taxon>
        <taxon>Bacillota</taxon>
        <taxon>Negativicutes</taxon>
        <taxon>Veillonellales</taxon>
        <taxon>Veillonellaceae</taxon>
        <taxon>Megasphaera</taxon>
    </lineage>
</organism>
<dbReference type="OrthoDB" id="9806592at2"/>
<dbReference type="Pfam" id="PF00574">
    <property type="entry name" value="CLP_protease"/>
    <property type="match status" value="1"/>
</dbReference>
<dbReference type="AlphaFoldDB" id="A0A0J6WX13"/>
<dbReference type="GO" id="GO:0009368">
    <property type="term" value="C:endopeptidase Clp complex"/>
    <property type="evidence" value="ECO:0007669"/>
    <property type="project" value="TreeGrafter"/>
</dbReference>
<evidence type="ECO:0000256" key="3">
    <source>
        <dbReference type="ARBA" id="ARBA00022670"/>
    </source>
</evidence>
<dbReference type="CDD" id="cd07016">
    <property type="entry name" value="S14_ClpP_1"/>
    <property type="match status" value="1"/>
</dbReference>
<evidence type="ECO:0000256" key="5">
    <source>
        <dbReference type="ARBA" id="ARBA00022825"/>
    </source>
</evidence>
<evidence type="ECO:0000256" key="2">
    <source>
        <dbReference type="ARBA" id="ARBA00022490"/>
    </source>
</evidence>
<dbReference type="EMBL" id="LEKT01000024">
    <property type="protein sequence ID" value="KMO86392.1"/>
    <property type="molecule type" value="Genomic_DNA"/>
</dbReference>
<dbReference type="Gene3D" id="3.90.226.10">
    <property type="entry name" value="2-enoyl-CoA Hydratase, Chain A, domain 1"/>
    <property type="match status" value="1"/>
</dbReference>
<gene>
    <name evidence="7" type="ORF">AB840_08455</name>
</gene>
<dbReference type="GO" id="GO:0004176">
    <property type="term" value="F:ATP-dependent peptidase activity"/>
    <property type="evidence" value="ECO:0007669"/>
    <property type="project" value="InterPro"/>
</dbReference>
<dbReference type="SUPFAM" id="SSF52096">
    <property type="entry name" value="ClpP/crotonase"/>
    <property type="match status" value="1"/>
</dbReference>
<dbReference type="GO" id="GO:0004252">
    <property type="term" value="F:serine-type endopeptidase activity"/>
    <property type="evidence" value="ECO:0007669"/>
    <property type="project" value="InterPro"/>
</dbReference>
<dbReference type="InterPro" id="IPR023562">
    <property type="entry name" value="ClpP/TepA"/>
</dbReference>
<keyword evidence="3" id="KW-0645">Protease</keyword>
<dbReference type="PANTHER" id="PTHR10381:SF70">
    <property type="entry name" value="ATP-DEPENDENT CLP PROTEASE PROTEOLYTIC SUBUNIT"/>
    <property type="match status" value="1"/>
</dbReference>
<name>A0A0J6WX13_9FIRM</name>
<evidence type="ECO:0000256" key="1">
    <source>
        <dbReference type="ARBA" id="ARBA00007039"/>
    </source>
</evidence>